<dbReference type="CTD" id="55432"/>
<comment type="function">
    <text evidence="9">Hydrolase that can remove conjugated ubiquitin from proteins and may therefore play an important regulatory role at the level of protein turnover by preventing degradation.</text>
</comment>
<dbReference type="InterPro" id="IPR057766">
    <property type="entry name" value="Znf-C2H2_OTU1-like_C"/>
</dbReference>
<dbReference type="SUPFAM" id="SSF54001">
    <property type="entry name" value="Cysteine proteinases"/>
    <property type="match status" value="1"/>
</dbReference>
<dbReference type="GO" id="GO:0030968">
    <property type="term" value="P:endoplasmic reticulum unfolded protein response"/>
    <property type="evidence" value="ECO:0007669"/>
    <property type="project" value="TreeGrafter"/>
</dbReference>
<dbReference type="PANTHER" id="PTHR13312:SF0">
    <property type="entry name" value="UBIQUITIN THIOESTERASE OTU1"/>
    <property type="match status" value="1"/>
</dbReference>
<dbReference type="InterPro" id="IPR029071">
    <property type="entry name" value="Ubiquitin-like_domsf"/>
</dbReference>
<keyword evidence="2" id="KW-0645">Protease</keyword>
<dbReference type="InterPro" id="IPR003323">
    <property type="entry name" value="OTU_dom"/>
</dbReference>
<keyword evidence="12" id="KW-1185">Reference proteome</keyword>
<dbReference type="GO" id="GO:0005829">
    <property type="term" value="C:cytosol"/>
    <property type="evidence" value="ECO:0007669"/>
    <property type="project" value="TreeGrafter"/>
</dbReference>
<evidence type="ECO:0000256" key="7">
    <source>
        <dbReference type="ARBA" id="ARBA00022807"/>
    </source>
</evidence>
<dbReference type="GO" id="GO:0036503">
    <property type="term" value="P:ERAD pathway"/>
    <property type="evidence" value="ECO:0007669"/>
    <property type="project" value="TreeGrafter"/>
</dbReference>
<evidence type="ECO:0000256" key="10">
    <source>
        <dbReference type="SAM" id="MobiDB-lite"/>
    </source>
</evidence>
<accession>A0A8B7P7Z9</accession>
<dbReference type="Pfam" id="PF24560">
    <property type="entry name" value="zf-C2H2_OTU1_C"/>
    <property type="match status" value="1"/>
</dbReference>
<feature type="region of interest" description="Disordered" evidence="10">
    <location>
        <begin position="165"/>
        <end position="209"/>
    </location>
</feature>
<evidence type="ECO:0000256" key="1">
    <source>
        <dbReference type="ARBA" id="ARBA00000707"/>
    </source>
</evidence>
<dbReference type="GeneID" id="108677561"/>
<dbReference type="Proteomes" id="UP000694843">
    <property type="component" value="Unplaced"/>
</dbReference>
<dbReference type="PANTHER" id="PTHR13312">
    <property type="entry name" value="HIV-INDUCED PROTEIN-7-LIKE PROTEASE"/>
    <property type="match status" value="1"/>
</dbReference>
<dbReference type="GO" id="GO:0005634">
    <property type="term" value="C:nucleus"/>
    <property type="evidence" value="ECO:0007669"/>
    <property type="project" value="TreeGrafter"/>
</dbReference>
<dbReference type="InterPro" id="IPR038765">
    <property type="entry name" value="Papain-like_cys_pep_sf"/>
</dbReference>
<dbReference type="CDD" id="cd17059">
    <property type="entry name" value="Ubl_OTU1"/>
    <property type="match status" value="1"/>
</dbReference>
<comment type="subcellular location">
    <subcellularLocation>
        <location evidence="9">Cytoplasm</location>
    </subcellularLocation>
</comment>
<evidence type="ECO:0000259" key="11">
    <source>
        <dbReference type="PROSITE" id="PS50802"/>
    </source>
</evidence>
<proteinExistence type="predicted"/>
<dbReference type="InterPro" id="IPR048857">
    <property type="entry name" value="OTU1_Ubl"/>
</dbReference>
<keyword evidence="8" id="KW-0862">Zinc</keyword>
<evidence type="ECO:0000256" key="4">
    <source>
        <dbReference type="ARBA" id="ARBA00022771"/>
    </source>
</evidence>
<evidence type="ECO:0000313" key="14">
    <source>
        <dbReference type="RefSeq" id="XP_047736478.1"/>
    </source>
</evidence>
<name>A0A8B7P7Z9_HYAAZ</name>
<evidence type="ECO:0000256" key="2">
    <source>
        <dbReference type="ARBA" id="ARBA00022670"/>
    </source>
</evidence>
<keyword evidence="9" id="KW-0963">Cytoplasm</keyword>
<dbReference type="Gene3D" id="3.90.70.80">
    <property type="match status" value="1"/>
</dbReference>
<comment type="catalytic activity">
    <reaction evidence="1 9">
        <text>Thiol-dependent hydrolysis of ester, thioester, amide, peptide and isopeptide bonds formed by the C-terminal Gly of ubiquitin (a 76-residue protein attached to proteins as an intracellular targeting signal).</text>
        <dbReference type="EC" id="3.4.19.12"/>
    </reaction>
</comment>
<dbReference type="SUPFAM" id="SSF54236">
    <property type="entry name" value="Ubiquitin-like"/>
    <property type="match status" value="1"/>
</dbReference>
<keyword evidence="3" id="KW-0479">Metal-binding</keyword>
<feature type="domain" description="OTU" evidence="11">
    <location>
        <begin position="219"/>
        <end position="343"/>
    </location>
</feature>
<dbReference type="KEGG" id="hazt:108677561"/>
<organism evidence="12 13">
    <name type="scientific">Hyalella azteca</name>
    <name type="common">Amphipod</name>
    <dbReference type="NCBI Taxonomy" id="294128"/>
    <lineage>
        <taxon>Eukaryota</taxon>
        <taxon>Metazoa</taxon>
        <taxon>Ecdysozoa</taxon>
        <taxon>Arthropoda</taxon>
        <taxon>Crustacea</taxon>
        <taxon>Multicrustacea</taxon>
        <taxon>Malacostraca</taxon>
        <taxon>Eumalacostraca</taxon>
        <taxon>Peracarida</taxon>
        <taxon>Amphipoda</taxon>
        <taxon>Senticaudata</taxon>
        <taxon>Talitrida</taxon>
        <taxon>Talitroidea</taxon>
        <taxon>Hyalellidae</taxon>
        <taxon>Hyalella</taxon>
    </lineage>
</organism>
<dbReference type="Pfam" id="PF02338">
    <property type="entry name" value="OTU"/>
    <property type="match status" value="1"/>
</dbReference>
<keyword evidence="6 9" id="KW-0378">Hydrolase</keyword>
<gene>
    <name evidence="13 14" type="primary">LOC108677561</name>
</gene>
<evidence type="ECO:0000256" key="9">
    <source>
        <dbReference type="RuleBase" id="RU367104"/>
    </source>
</evidence>
<dbReference type="PROSITE" id="PS00028">
    <property type="entry name" value="ZINC_FINGER_C2H2_1"/>
    <property type="match status" value="1"/>
</dbReference>
<evidence type="ECO:0000256" key="8">
    <source>
        <dbReference type="ARBA" id="ARBA00022833"/>
    </source>
</evidence>
<evidence type="ECO:0000256" key="6">
    <source>
        <dbReference type="ARBA" id="ARBA00022801"/>
    </source>
</evidence>
<dbReference type="AlphaFoldDB" id="A0A8B7P7Z9"/>
<dbReference type="Gene3D" id="3.10.20.90">
    <property type="entry name" value="Phosphatidylinositol 3-kinase Catalytic Subunit, Chain A, domain 1"/>
    <property type="match status" value="1"/>
</dbReference>
<dbReference type="CDD" id="cd22745">
    <property type="entry name" value="OTU_OTU1"/>
    <property type="match status" value="1"/>
</dbReference>
<protein>
    <recommendedName>
        <fullName evidence="9">Ubiquitin thioesterase OTU</fullName>
        <ecNumber evidence="9">3.4.19.12</ecNumber>
    </recommendedName>
</protein>
<evidence type="ECO:0000256" key="5">
    <source>
        <dbReference type="ARBA" id="ARBA00022786"/>
    </source>
</evidence>
<dbReference type="Pfam" id="PF21403">
    <property type="entry name" value="OTU1_UBXL"/>
    <property type="match status" value="1"/>
</dbReference>
<dbReference type="RefSeq" id="XP_047736478.1">
    <property type="nucleotide sequence ID" value="XM_047880522.1"/>
</dbReference>
<dbReference type="GO" id="GO:0008270">
    <property type="term" value="F:zinc ion binding"/>
    <property type="evidence" value="ECO:0007669"/>
    <property type="project" value="UniProtKB-KW"/>
</dbReference>
<keyword evidence="4" id="KW-0863">Zinc-finger</keyword>
<dbReference type="RefSeq" id="XP_018021281.1">
    <property type="nucleotide sequence ID" value="XM_018165792.2"/>
</dbReference>
<sequence length="420" mass="46030">MTSTYRLRVRCAGPNSVPLIDFLQPESTFENLHQILSSATEIPEHQIKILCGYPPKPLKGYEFSQLKEVGIKNGDVLIVEKRTSTDPKLYSEGPPQTSVVSESKPDATELPIALEPIDNAAQNCINTPSSPTRIGTTEINGPMAINKVCEESAEVLDAANLVQQTAQPSKKVSSIPKLDRQEETTHSKAPKRSASGKIKTGRASETSVMLPPGSAHGVLQKLEVPSDNSCLFASMVYVLHGSICSSRVQDLRREVAEAVRMRHDLIPDEVLDKPRAQYCAWIIRDQSWGGEIELAVLSDLYAVEIVTVDARTARINRFGESSKYPLRVFLLYDGIHYDPLHMESPVVNGMYYTSFSSNDDAILAQALELASQAHASGSFTNTDNFTLQCGQCGLKLRGETEAVQHAKSTAHTAFEEVKAC</sequence>
<evidence type="ECO:0000256" key="3">
    <source>
        <dbReference type="ARBA" id="ARBA00022723"/>
    </source>
</evidence>
<dbReference type="InterPro" id="IPR013087">
    <property type="entry name" value="Znf_C2H2_type"/>
</dbReference>
<dbReference type="OrthoDB" id="65596at2759"/>
<reference evidence="13 14" key="1">
    <citation type="submission" date="2025-04" db="UniProtKB">
        <authorList>
            <consortium name="RefSeq"/>
        </authorList>
    </citation>
    <scope>IDENTIFICATION</scope>
    <source>
        <tissue evidence="13 14">Whole organism</tissue>
    </source>
</reference>
<keyword evidence="7 9" id="KW-0788">Thiol protease</keyword>
<dbReference type="GO" id="GO:0016579">
    <property type="term" value="P:protein deubiquitination"/>
    <property type="evidence" value="ECO:0007669"/>
    <property type="project" value="TreeGrafter"/>
</dbReference>
<dbReference type="GO" id="GO:0004843">
    <property type="term" value="F:cysteine-type deubiquitinase activity"/>
    <property type="evidence" value="ECO:0007669"/>
    <property type="project" value="UniProtKB-UniRule"/>
</dbReference>
<keyword evidence="5 9" id="KW-0833">Ubl conjugation pathway</keyword>
<evidence type="ECO:0000313" key="13">
    <source>
        <dbReference type="RefSeq" id="XP_018021281.1"/>
    </source>
</evidence>
<dbReference type="PROSITE" id="PS50802">
    <property type="entry name" value="OTU"/>
    <property type="match status" value="1"/>
</dbReference>
<evidence type="ECO:0000313" key="12">
    <source>
        <dbReference type="Proteomes" id="UP000694843"/>
    </source>
</evidence>
<feature type="compositionally biased region" description="Basic and acidic residues" evidence="10">
    <location>
        <begin position="177"/>
        <end position="186"/>
    </location>
</feature>
<dbReference type="EC" id="3.4.19.12" evidence="9"/>